<keyword evidence="3" id="KW-1185">Reference proteome</keyword>
<evidence type="ECO:0000313" key="3">
    <source>
        <dbReference type="Proteomes" id="UP001642360"/>
    </source>
</evidence>
<gene>
    <name evidence="2" type="ORF">ILEXP_LOCUS564</name>
</gene>
<evidence type="ECO:0000259" key="1">
    <source>
        <dbReference type="Pfam" id="PF25019"/>
    </source>
</evidence>
<dbReference type="EMBL" id="CAUOFW020000114">
    <property type="protein sequence ID" value="CAK9133645.1"/>
    <property type="molecule type" value="Genomic_DNA"/>
</dbReference>
<reference evidence="2 3" key="1">
    <citation type="submission" date="2024-02" db="EMBL/GenBank/DDBJ databases">
        <authorList>
            <person name="Vignale AGUSTIN F."/>
            <person name="Sosa J E."/>
            <person name="Modenutti C."/>
        </authorList>
    </citation>
    <scope>NUCLEOTIDE SEQUENCE [LARGE SCALE GENOMIC DNA]</scope>
</reference>
<dbReference type="Pfam" id="PF25019">
    <property type="entry name" value="LRR_R13L1-DRL21"/>
    <property type="match status" value="1"/>
</dbReference>
<organism evidence="2 3">
    <name type="scientific">Ilex paraguariensis</name>
    <name type="common">yerba mate</name>
    <dbReference type="NCBI Taxonomy" id="185542"/>
    <lineage>
        <taxon>Eukaryota</taxon>
        <taxon>Viridiplantae</taxon>
        <taxon>Streptophyta</taxon>
        <taxon>Embryophyta</taxon>
        <taxon>Tracheophyta</taxon>
        <taxon>Spermatophyta</taxon>
        <taxon>Magnoliopsida</taxon>
        <taxon>eudicotyledons</taxon>
        <taxon>Gunneridae</taxon>
        <taxon>Pentapetalae</taxon>
        <taxon>asterids</taxon>
        <taxon>campanulids</taxon>
        <taxon>Aquifoliales</taxon>
        <taxon>Aquifoliaceae</taxon>
        <taxon>Ilex</taxon>
    </lineage>
</organism>
<dbReference type="Gene3D" id="3.80.10.10">
    <property type="entry name" value="Ribonuclease Inhibitor"/>
    <property type="match status" value="1"/>
</dbReference>
<dbReference type="Proteomes" id="UP001642360">
    <property type="component" value="Unassembled WGS sequence"/>
</dbReference>
<feature type="domain" description="R13L1/DRL21-like LRR repeat region" evidence="1">
    <location>
        <begin position="2"/>
        <end position="102"/>
    </location>
</feature>
<dbReference type="InterPro" id="IPR056789">
    <property type="entry name" value="LRR_R13L1-DRL21"/>
</dbReference>
<sequence length="171" mass="19652">MLSIVGLENVIDVRDAEEANLSCEQELNELEFQWSSDIEDSQNERLKVSVLVFYRGITFSTWIGDRSFSKTVSSSLEGCRKCETLPPLGQLPLLKELYLKDMYVVKSVSAEFYSDDNTLEIPFPSLEILQFDKMPEWEKWPFSHGVDFRGLFPCLCELIIPNYPKLVSVPL</sequence>
<protein>
    <recommendedName>
        <fullName evidence="1">R13L1/DRL21-like LRR repeat region domain-containing protein</fullName>
    </recommendedName>
</protein>
<name>A0ABC8QMB9_9AQUA</name>
<accession>A0ABC8QMB9</accession>
<dbReference type="PANTHER" id="PTHR47186">
    <property type="entry name" value="LEUCINE-RICH REPEAT-CONTAINING PROTEIN 57"/>
    <property type="match status" value="1"/>
</dbReference>
<dbReference type="PANTHER" id="PTHR47186:SF3">
    <property type="entry name" value="OS09G0267800 PROTEIN"/>
    <property type="match status" value="1"/>
</dbReference>
<proteinExistence type="predicted"/>
<dbReference type="AlphaFoldDB" id="A0ABC8QMB9"/>
<evidence type="ECO:0000313" key="2">
    <source>
        <dbReference type="EMBL" id="CAK9133645.1"/>
    </source>
</evidence>
<dbReference type="SUPFAM" id="SSF52058">
    <property type="entry name" value="L domain-like"/>
    <property type="match status" value="1"/>
</dbReference>
<dbReference type="InterPro" id="IPR032675">
    <property type="entry name" value="LRR_dom_sf"/>
</dbReference>
<comment type="caution">
    <text evidence="2">The sequence shown here is derived from an EMBL/GenBank/DDBJ whole genome shotgun (WGS) entry which is preliminary data.</text>
</comment>